<name>A0A1Q8R9B8_9PEZI</name>
<accession>A0A1Q8R9B8</accession>
<dbReference type="STRING" id="708187.A0A1Q8R9B8"/>
<evidence type="ECO:0000313" key="4">
    <source>
        <dbReference type="EMBL" id="OLN80960.1"/>
    </source>
</evidence>
<keyword evidence="1" id="KW-0479">Metal-binding</keyword>
<reference evidence="4 5" key="1">
    <citation type="submission" date="2016-11" db="EMBL/GenBank/DDBJ databases">
        <title>Draft Genome Assembly of Colletotrichum chlorophyti a pathogen of herbaceous plants.</title>
        <authorList>
            <person name="Gan P."/>
            <person name="Narusaka M."/>
            <person name="Tsushima A."/>
            <person name="Narusaka Y."/>
            <person name="Takano Y."/>
            <person name="Shirasu K."/>
        </authorList>
    </citation>
    <scope>NUCLEOTIDE SEQUENCE [LARGE SCALE GENOMIC DNA]</scope>
    <source>
        <strain evidence="4 5">NTL11</strain>
    </source>
</reference>
<keyword evidence="3" id="KW-0862">Zinc</keyword>
<keyword evidence="5" id="KW-1185">Reference proteome</keyword>
<organism evidence="4 5">
    <name type="scientific">Colletotrichum chlorophyti</name>
    <dbReference type="NCBI Taxonomy" id="708187"/>
    <lineage>
        <taxon>Eukaryota</taxon>
        <taxon>Fungi</taxon>
        <taxon>Dikarya</taxon>
        <taxon>Ascomycota</taxon>
        <taxon>Pezizomycotina</taxon>
        <taxon>Sordariomycetes</taxon>
        <taxon>Hypocreomycetidae</taxon>
        <taxon>Glomerellales</taxon>
        <taxon>Glomerellaceae</taxon>
        <taxon>Colletotrichum</taxon>
    </lineage>
</organism>
<dbReference type="AlphaFoldDB" id="A0A1Q8R9B8"/>
<dbReference type="InterPro" id="IPR017907">
    <property type="entry name" value="Znf_RING_CS"/>
</dbReference>
<keyword evidence="2" id="KW-0863">Zinc-finger</keyword>
<dbReference type="Gene3D" id="3.30.40.10">
    <property type="entry name" value="Zinc/RING finger domain, C3HC4 (zinc finger)"/>
    <property type="match status" value="1"/>
</dbReference>
<evidence type="ECO:0000256" key="2">
    <source>
        <dbReference type="ARBA" id="ARBA00022771"/>
    </source>
</evidence>
<dbReference type="PROSITE" id="PS00518">
    <property type="entry name" value="ZF_RING_1"/>
    <property type="match status" value="1"/>
</dbReference>
<evidence type="ECO:0008006" key="6">
    <source>
        <dbReference type="Google" id="ProtNLM"/>
    </source>
</evidence>
<comment type="caution">
    <text evidence="4">The sequence shown here is derived from an EMBL/GenBank/DDBJ whole genome shotgun (WGS) entry which is preliminary data.</text>
</comment>
<evidence type="ECO:0000313" key="5">
    <source>
        <dbReference type="Proteomes" id="UP000186583"/>
    </source>
</evidence>
<dbReference type="EMBL" id="MPGH01000269">
    <property type="protein sequence ID" value="OLN80960.1"/>
    <property type="molecule type" value="Genomic_DNA"/>
</dbReference>
<dbReference type="GO" id="GO:0008270">
    <property type="term" value="F:zinc ion binding"/>
    <property type="evidence" value="ECO:0007669"/>
    <property type="project" value="UniProtKB-KW"/>
</dbReference>
<protein>
    <recommendedName>
        <fullName evidence="6">RING-type domain-containing protein</fullName>
    </recommendedName>
</protein>
<dbReference type="InterPro" id="IPR013083">
    <property type="entry name" value="Znf_RING/FYVE/PHD"/>
</dbReference>
<sequence length="194" mass="21630">MRAQATSSRNQCKILHCGHMMCEPCITRVAANRDGPVDNPNARSPQCPFCATRIGKYEHCGAQSCPNPGNVGYPMPKNMTEMAVFPRTTPEGGGLPFCCARCRMLRVERLSRKLIRVILNDDTAQAVWEPSADHRQHVGEYAVAMPVPELQKLMDGLRDTACNPEIMKKYAWVLPSSRDVMTVGKAEMPDRRRG</sequence>
<evidence type="ECO:0000256" key="3">
    <source>
        <dbReference type="ARBA" id="ARBA00022833"/>
    </source>
</evidence>
<evidence type="ECO:0000256" key="1">
    <source>
        <dbReference type="ARBA" id="ARBA00022723"/>
    </source>
</evidence>
<gene>
    <name evidence="4" type="ORF">CCHL11_10270</name>
</gene>
<dbReference type="OrthoDB" id="4831959at2759"/>
<dbReference type="Proteomes" id="UP000186583">
    <property type="component" value="Unassembled WGS sequence"/>
</dbReference>
<proteinExistence type="predicted"/>